<comment type="caution">
    <text evidence="1">The sequence shown here is derived from an EMBL/GenBank/DDBJ whole genome shotgun (WGS) entry which is preliminary data.</text>
</comment>
<name>X6M346_RETFI</name>
<gene>
    <name evidence="1" type="ORF">RFI_29009</name>
</gene>
<dbReference type="Proteomes" id="UP000023152">
    <property type="component" value="Unassembled WGS sequence"/>
</dbReference>
<evidence type="ECO:0000313" key="2">
    <source>
        <dbReference type="Proteomes" id="UP000023152"/>
    </source>
</evidence>
<accession>X6M346</accession>
<organism evidence="1 2">
    <name type="scientific">Reticulomyxa filosa</name>
    <dbReference type="NCBI Taxonomy" id="46433"/>
    <lineage>
        <taxon>Eukaryota</taxon>
        <taxon>Sar</taxon>
        <taxon>Rhizaria</taxon>
        <taxon>Retaria</taxon>
        <taxon>Foraminifera</taxon>
        <taxon>Monothalamids</taxon>
        <taxon>Reticulomyxidae</taxon>
        <taxon>Reticulomyxa</taxon>
    </lineage>
</organism>
<evidence type="ECO:0000313" key="1">
    <source>
        <dbReference type="EMBL" id="ETO08378.1"/>
    </source>
</evidence>
<keyword evidence="2" id="KW-1185">Reference proteome</keyword>
<sequence length="105" mass="12804">MFCSFYRNIQKIAARYHELILFLQLYALIWEHLKMKSKKQDRFYYIEFKSIGHTYEKDGKKSSIDNNWRTDNDELDVHSDHLPIAFNIKASWSEIKKQKIEKWNS</sequence>
<dbReference type="AlphaFoldDB" id="X6M346"/>
<proteinExistence type="predicted"/>
<reference evidence="1 2" key="1">
    <citation type="journal article" date="2013" name="Curr. Biol.">
        <title>The Genome of the Foraminiferan Reticulomyxa filosa.</title>
        <authorList>
            <person name="Glockner G."/>
            <person name="Hulsmann N."/>
            <person name="Schleicher M."/>
            <person name="Noegel A.A."/>
            <person name="Eichinger L."/>
            <person name="Gallinger C."/>
            <person name="Pawlowski J."/>
            <person name="Sierra R."/>
            <person name="Euteneuer U."/>
            <person name="Pillet L."/>
            <person name="Moustafa A."/>
            <person name="Platzer M."/>
            <person name="Groth M."/>
            <person name="Szafranski K."/>
            <person name="Schliwa M."/>
        </authorList>
    </citation>
    <scope>NUCLEOTIDE SEQUENCE [LARGE SCALE GENOMIC DNA]</scope>
</reference>
<dbReference type="EMBL" id="ASPP01025081">
    <property type="protein sequence ID" value="ETO08378.1"/>
    <property type="molecule type" value="Genomic_DNA"/>
</dbReference>
<protein>
    <submittedName>
        <fullName evidence="1">Uncharacterized protein</fullName>
    </submittedName>
</protein>